<proteinExistence type="predicted"/>
<organism evidence="2 3">
    <name type="scientific">Rodentibacter genomosp. 1</name>
    <dbReference type="NCBI Taxonomy" id="1908264"/>
    <lineage>
        <taxon>Bacteria</taxon>
        <taxon>Pseudomonadati</taxon>
        <taxon>Pseudomonadota</taxon>
        <taxon>Gammaproteobacteria</taxon>
        <taxon>Pasteurellales</taxon>
        <taxon>Pasteurellaceae</taxon>
        <taxon>Rodentibacter</taxon>
    </lineage>
</organism>
<dbReference type="EMBL" id="MLHN01000017">
    <property type="protein sequence ID" value="OOF49296.1"/>
    <property type="molecule type" value="Genomic_DNA"/>
</dbReference>
<feature type="transmembrane region" description="Helical" evidence="1">
    <location>
        <begin position="34"/>
        <end position="54"/>
    </location>
</feature>
<keyword evidence="1" id="KW-1133">Transmembrane helix</keyword>
<accession>A0A1V3J2T1</accession>
<name>A0A1V3J2T1_9PAST</name>
<feature type="transmembrane region" description="Helical" evidence="1">
    <location>
        <begin position="70"/>
        <end position="95"/>
    </location>
</feature>
<gene>
    <name evidence="2" type="ORF">BKK54_09180</name>
</gene>
<evidence type="ECO:0000256" key="1">
    <source>
        <dbReference type="SAM" id="Phobius"/>
    </source>
</evidence>
<sequence length="119" mass="13442">MITLGHPWFFIFCILAAPTALTCKKILKQKDDTFFYIIALAGSGLLITIGGLSYEDISLVVGKVSEETSLWIKVLCNALGLAFFSVVIKQLELLAKPTRKNKYKKLSFMYKSKNLRNKY</sequence>
<feature type="transmembrane region" description="Helical" evidence="1">
    <location>
        <begin position="6"/>
        <end position="27"/>
    </location>
</feature>
<protein>
    <submittedName>
        <fullName evidence="2">Uncharacterized protein</fullName>
    </submittedName>
</protein>
<evidence type="ECO:0000313" key="2">
    <source>
        <dbReference type="EMBL" id="OOF49296.1"/>
    </source>
</evidence>
<keyword evidence="1" id="KW-0812">Transmembrane</keyword>
<dbReference type="Proteomes" id="UP000188481">
    <property type="component" value="Unassembled WGS sequence"/>
</dbReference>
<keyword evidence="1" id="KW-0472">Membrane</keyword>
<dbReference type="AlphaFoldDB" id="A0A1V3J2T1"/>
<comment type="caution">
    <text evidence="2">The sequence shown here is derived from an EMBL/GenBank/DDBJ whole genome shotgun (WGS) entry which is preliminary data.</text>
</comment>
<evidence type="ECO:0000313" key="3">
    <source>
        <dbReference type="Proteomes" id="UP000188481"/>
    </source>
</evidence>
<keyword evidence="3" id="KW-1185">Reference proteome</keyword>
<reference evidence="2 3" key="1">
    <citation type="submission" date="2016-10" db="EMBL/GenBank/DDBJ databases">
        <title>Rodentibacter gen. nov. and new species.</title>
        <authorList>
            <person name="Christensen H."/>
        </authorList>
    </citation>
    <scope>NUCLEOTIDE SEQUENCE [LARGE SCALE GENOMIC DNA]</scope>
    <source>
        <strain evidence="3">ppn416</strain>
    </source>
</reference>